<dbReference type="InterPro" id="IPR029000">
    <property type="entry name" value="Cyclophilin-like_dom_sf"/>
</dbReference>
<evidence type="ECO:0000256" key="9">
    <source>
        <dbReference type="ARBA" id="ARBA00083804"/>
    </source>
</evidence>
<feature type="compositionally biased region" description="Basic and acidic residues" evidence="10">
    <location>
        <begin position="415"/>
        <end position="432"/>
    </location>
</feature>
<feature type="domain" description="PPIase cyclophilin-type" evidence="11">
    <location>
        <begin position="22"/>
        <end position="167"/>
    </location>
</feature>
<dbReference type="InterPro" id="IPR020892">
    <property type="entry name" value="Cyclophilin-type_PPIase_CS"/>
</dbReference>
<name>A0A9P6QNK2_9FUNG</name>
<evidence type="ECO:0000313" key="13">
    <source>
        <dbReference type="Proteomes" id="UP000807716"/>
    </source>
</evidence>
<keyword evidence="3" id="KW-0539">Nucleus</keyword>
<evidence type="ECO:0000256" key="5">
    <source>
        <dbReference type="ARBA" id="ARBA00055615"/>
    </source>
</evidence>
<feature type="region of interest" description="Disordered" evidence="10">
    <location>
        <begin position="455"/>
        <end position="670"/>
    </location>
</feature>
<evidence type="ECO:0000313" key="12">
    <source>
        <dbReference type="EMBL" id="KAG0270110.1"/>
    </source>
</evidence>
<gene>
    <name evidence="12" type="primary">CWC27</name>
    <name evidence="12" type="ORF">DFQ27_000411</name>
</gene>
<dbReference type="AlphaFoldDB" id="A0A9P6QNK2"/>
<dbReference type="GO" id="GO:0071013">
    <property type="term" value="C:catalytic step 2 spliceosome"/>
    <property type="evidence" value="ECO:0007669"/>
    <property type="project" value="TreeGrafter"/>
</dbReference>
<dbReference type="Pfam" id="PF00160">
    <property type="entry name" value="Pro_isomerase"/>
    <property type="match status" value="1"/>
</dbReference>
<organism evidence="12 13">
    <name type="scientific">Actinomortierella ambigua</name>
    <dbReference type="NCBI Taxonomy" id="1343610"/>
    <lineage>
        <taxon>Eukaryota</taxon>
        <taxon>Fungi</taxon>
        <taxon>Fungi incertae sedis</taxon>
        <taxon>Mucoromycota</taxon>
        <taxon>Mortierellomycotina</taxon>
        <taxon>Mortierellomycetes</taxon>
        <taxon>Mortierellales</taxon>
        <taxon>Mortierellaceae</taxon>
        <taxon>Actinomortierella</taxon>
    </lineage>
</organism>
<evidence type="ECO:0000256" key="8">
    <source>
        <dbReference type="ARBA" id="ARBA00082698"/>
    </source>
</evidence>
<dbReference type="Gene3D" id="2.40.100.10">
    <property type="entry name" value="Cyclophilin-like"/>
    <property type="match status" value="1"/>
</dbReference>
<dbReference type="EMBL" id="JAAAJB010000011">
    <property type="protein sequence ID" value="KAG0270110.1"/>
    <property type="molecule type" value="Genomic_DNA"/>
</dbReference>
<evidence type="ECO:0000256" key="7">
    <source>
        <dbReference type="ARBA" id="ARBA00071024"/>
    </source>
</evidence>
<feature type="compositionally biased region" description="Basic and acidic residues" evidence="10">
    <location>
        <begin position="608"/>
        <end position="625"/>
    </location>
</feature>
<dbReference type="FunFam" id="2.40.100.10:FF:000007">
    <property type="entry name" value="Peptidyl-prolyl cis-trans isomerase CWC27 homolog"/>
    <property type="match status" value="1"/>
</dbReference>
<comment type="caution">
    <text evidence="12">The sequence shown here is derived from an EMBL/GenBank/DDBJ whole genome shotgun (WGS) entry which is preliminary data.</text>
</comment>
<sequence length="670" mass="74652">MSNIYLLEPHTSGKVVLHTTQGDIEVELWPKEAPKACRNFVQLCMEGYYDNTIFHRIVAGFIIQGGDPEGTGMGGESIYGKPFQDEFHTRLRFVRRGLVAMANPGTPHDNRSQFFITLDATPELQNKHTIFGKIMGDTIYNVLKIGGLEVDADERPLYPPKITGCTIVVNPFDDIIPRISRAEQEAARQRELAEAKGPTTAKPKKMKKNAALLSFGDDAPEEDDKEALPIRKVGSSHDALDDDPALSKEKLSLTTEKESKTLRNDDNDDRDQDREERDSKRRRTERDGDRSSSSSKREEKRKQDDDNDESYNDFDRRMREQVRERMEALKRKTAGPSSSSSSSSSATSSAAPLPTSTATTTTTTTVTAAREQQRQEIEKLESDVRKMHGMGAEAEAEQQKKKRDAKKSNMSSLLDLERGKYKTRGDQGADKKRSSKKAAGKADADLLAKLAAFESKLRGSSSFSSSAATEEGDASEHTTTTSKKKKEDGKPCELHGILGCESCQDSVGKAMKKQRRKEARLAGETLEGDEAISNDDDDDDDDDQGWMSHKLVFEKDPSKDGRKGGRSDNLDDYVVIDPLDKAADTNATLAKQKKEYQSRKNASGFDTTHQDRQRSDYRGGERERSGYGGGSGSGSGSGRDYRDRDRQDRGYDRDRGRHQSNYHGSRSNRR</sequence>
<feature type="region of interest" description="Disordered" evidence="10">
    <location>
        <begin position="187"/>
        <end position="442"/>
    </location>
</feature>
<proteinExistence type="inferred from homology"/>
<dbReference type="GO" id="GO:0003755">
    <property type="term" value="F:peptidyl-prolyl cis-trans isomerase activity"/>
    <property type="evidence" value="ECO:0007669"/>
    <property type="project" value="UniProtKB-EC"/>
</dbReference>
<protein>
    <recommendedName>
        <fullName evidence="7">Peptidyl-prolyl isomerase CWC27</fullName>
    </recommendedName>
    <alternativeName>
        <fullName evidence="6">Peptidyl-prolyl isomerase cwc27</fullName>
    </alternativeName>
    <alternativeName>
        <fullName evidence="8 9">Rotamase CWC27</fullName>
    </alternativeName>
</protein>
<dbReference type="SUPFAM" id="SSF50891">
    <property type="entry name" value="Cyclophilin-like"/>
    <property type="match status" value="1"/>
</dbReference>
<reference evidence="12" key="1">
    <citation type="journal article" date="2020" name="Fungal Divers.">
        <title>Resolving the Mortierellaceae phylogeny through synthesis of multi-gene phylogenetics and phylogenomics.</title>
        <authorList>
            <person name="Vandepol N."/>
            <person name="Liber J."/>
            <person name="Desiro A."/>
            <person name="Na H."/>
            <person name="Kennedy M."/>
            <person name="Barry K."/>
            <person name="Grigoriev I.V."/>
            <person name="Miller A.N."/>
            <person name="O'Donnell K."/>
            <person name="Stajich J.E."/>
            <person name="Bonito G."/>
        </authorList>
    </citation>
    <scope>NUCLEOTIDE SEQUENCE</scope>
    <source>
        <strain evidence="12">BC1065</strain>
    </source>
</reference>
<comment type="function">
    <text evidence="5">PPIases accelerate the folding of proteins. It catalyzes the cis-trans isomerization of proline imidic peptide bonds in oligopeptides. Involved in pre-mRNA splicing.</text>
</comment>
<feature type="compositionally biased region" description="Basic residues" evidence="10">
    <location>
        <begin position="658"/>
        <end position="670"/>
    </location>
</feature>
<dbReference type="Proteomes" id="UP000807716">
    <property type="component" value="Unassembled WGS sequence"/>
</dbReference>
<dbReference type="InterPro" id="IPR002130">
    <property type="entry name" value="Cyclophilin-type_PPIase_dom"/>
</dbReference>
<dbReference type="PRINTS" id="PR00153">
    <property type="entry name" value="CSAPPISMRASE"/>
</dbReference>
<accession>A0A9P6QNK2</accession>
<comment type="catalytic activity">
    <reaction evidence="1">
        <text>[protein]-peptidylproline (omega=180) = [protein]-peptidylproline (omega=0)</text>
        <dbReference type="Rhea" id="RHEA:16237"/>
        <dbReference type="Rhea" id="RHEA-COMP:10747"/>
        <dbReference type="Rhea" id="RHEA-COMP:10748"/>
        <dbReference type="ChEBI" id="CHEBI:83833"/>
        <dbReference type="ChEBI" id="CHEBI:83834"/>
        <dbReference type="EC" id="5.2.1.8"/>
    </reaction>
</comment>
<dbReference type="GO" id="GO:0006457">
    <property type="term" value="P:protein folding"/>
    <property type="evidence" value="ECO:0007669"/>
    <property type="project" value="InterPro"/>
</dbReference>
<evidence type="ECO:0000256" key="4">
    <source>
        <dbReference type="ARBA" id="ARBA00038509"/>
    </source>
</evidence>
<dbReference type="OrthoDB" id="442970at2759"/>
<feature type="compositionally biased region" description="Basic and acidic residues" evidence="10">
    <location>
        <begin position="313"/>
        <end position="330"/>
    </location>
</feature>
<feature type="compositionally biased region" description="Basic and acidic residues" evidence="10">
    <location>
        <begin position="639"/>
        <end position="657"/>
    </location>
</feature>
<keyword evidence="13" id="KW-1185">Reference proteome</keyword>
<keyword evidence="12" id="KW-0413">Isomerase</keyword>
<dbReference type="InterPro" id="IPR044666">
    <property type="entry name" value="Cyclophilin_A-like"/>
</dbReference>
<evidence type="ECO:0000256" key="2">
    <source>
        <dbReference type="ARBA" id="ARBA00004123"/>
    </source>
</evidence>
<feature type="compositionally biased region" description="Acidic residues" evidence="10">
    <location>
        <begin position="526"/>
        <end position="544"/>
    </location>
</feature>
<comment type="subcellular location">
    <subcellularLocation>
        <location evidence="2">Nucleus</location>
    </subcellularLocation>
</comment>
<comment type="similarity">
    <text evidence="4">Belongs to the cyclophilin-type PPIase family. CWC27 subfamily.</text>
</comment>
<dbReference type="PROSITE" id="PS00170">
    <property type="entry name" value="CSA_PPIASE_1"/>
    <property type="match status" value="1"/>
</dbReference>
<dbReference type="PANTHER" id="PTHR45625">
    <property type="entry name" value="PEPTIDYL-PROLYL CIS-TRANS ISOMERASE-RELATED"/>
    <property type="match status" value="1"/>
</dbReference>
<evidence type="ECO:0000256" key="1">
    <source>
        <dbReference type="ARBA" id="ARBA00000971"/>
    </source>
</evidence>
<evidence type="ECO:0000256" key="6">
    <source>
        <dbReference type="ARBA" id="ARBA00067721"/>
    </source>
</evidence>
<dbReference type="PROSITE" id="PS50072">
    <property type="entry name" value="CSA_PPIASE_2"/>
    <property type="match status" value="1"/>
</dbReference>
<feature type="compositionally biased region" description="Low complexity" evidence="10">
    <location>
        <begin position="334"/>
        <end position="369"/>
    </location>
</feature>
<feature type="compositionally biased region" description="Basic and acidic residues" evidence="10">
    <location>
        <begin position="371"/>
        <end position="386"/>
    </location>
</feature>
<feature type="compositionally biased region" description="Basic and acidic residues" evidence="10">
    <location>
        <begin position="551"/>
        <end position="569"/>
    </location>
</feature>
<evidence type="ECO:0000259" key="11">
    <source>
        <dbReference type="PROSITE" id="PS50072"/>
    </source>
</evidence>
<dbReference type="PANTHER" id="PTHR45625:SF6">
    <property type="entry name" value="SPLICEOSOME-ASSOCIATED PROTEIN CWC27 HOMOLOG"/>
    <property type="match status" value="1"/>
</dbReference>
<evidence type="ECO:0000256" key="3">
    <source>
        <dbReference type="ARBA" id="ARBA00023242"/>
    </source>
</evidence>
<feature type="compositionally biased region" description="Gly residues" evidence="10">
    <location>
        <begin position="626"/>
        <end position="637"/>
    </location>
</feature>
<evidence type="ECO:0000256" key="10">
    <source>
        <dbReference type="SAM" id="MobiDB-lite"/>
    </source>
</evidence>
<feature type="compositionally biased region" description="Basic and acidic residues" evidence="10">
    <location>
        <begin position="245"/>
        <end position="304"/>
    </location>
</feature>
<dbReference type="CDD" id="cd01925">
    <property type="entry name" value="cyclophilin_CeCYP16-like"/>
    <property type="match status" value="1"/>
</dbReference>